<gene>
    <name evidence="2" type="ORF">O3P69_009670</name>
</gene>
<name>A0AAW0SFP0_SCYPA</name>
<sequence>MQTGGNGRSAKSTWAGRTSTLAAAGGVDTSGRRKSQREIETRAWNSSLAPPPPPPPLHLFQSLSSVYTSACGRVYQCSGIDEASCTERYASHTKSNCLAASVLLRWFIFLHHIAAVRCIFTTLTAGAPNLGALCRCLCVTSWLGVT</sequence>
<organism evidence="2 3">
    <name type="scientific">Scylla paramamosain</name>
    <name type="common">Mud crab</name>
    <dbReference type="NCBI Taxonomy" id="85552"/>
    <lineage>
        <taxon>Eukaryota</taxon>
        <taxon>Metazoa</taxon>
        <taxon>Ecdysozoa</taxon>
        <taxon>Arthropoda</taxon>
        <taxon>Crustacea</taxon>
        <taxon>Multicrustacea</taxon>
        <taxon>Malacostraca</taxon>
        <taxon>Eumalacostraca</taxon>
        <taxon>Eucarida</taxon>
        <taxon>Decapoda</taxon>
        <taxon>Pleocyemata</taxon>
        <taxon>Brachyura</taxon>
        <taxon>Eubrachyura</taxon>
        <taxon>Portunoidea</taxon>
        <taxon>Portunidae</taxon>
        <taxon>Portuninae</taxon>
        <taxon>Scylla</taxon>
    </lineage>
</organism>
<dbReference type="Proteomes" id="UP001487740">
    <property type="component" value="Unassembled WGS sequence"/>
</dbReference>
<dbReference type="AlphaFoldDB" id="A0AAW0SFP0"/>
<feature type="region of interest" description="Disordered" evidence="1">
    <location>
        <begin position="1"/>
        <end position="53"/>
    </location>
</feature>
<proteinExistence type="predicted"/>
<dbReference type="EMBL" id="JARAKH010001357">
    <property type="protein sequence ID" value="KAK8373102.1"/>
    <property type="molecule type" value="Genomic_DNA"/>
</dbReference>
<keyword evidence="3" id="KW-1185">Reference proteome</keyword>
<feature type="compositionally biased region" description="Polar residues" evidence="1">
    <location>
        <begin position="8"/>
        <end position="21"/>
    </location>
</feature>
<evidence type="ECO:0000313" key="3">
    <source>
        <dbReference type="Proteomes" id="UP001487740"/>
    </source>
</evidence>
<protein>
    <submittedName>
        <fullName evidence="2">Uncharacterized protein</fullName>
    </submittedName>
</protein>
<reference evidence="2 3" key="1">
    <citation type="submission" date="2023-03" db="EMBL/GenBank/DDBJ databases">
        <title>High-quality genome of Scylla paramamosain provides insights in environmental adaptation.</title>
        <authorList>
            <person name="Zhang L."/>
        </authorList>
    </citation>
    <scope>NUCLEOTIDE SEQUENCE [LARGE SCALE GENOMIC DNA]</scope>
    <source>
        <strain evidence="2">LZ_2023a</strain>
        <tissue evidence="2">Muscle</tissue>
    </source>
</reference>
<comment type="caution">
    <text evidence="2">The sequence shown here is derived from an EMBL/GenBank/DDBJ whole genome shotgun (WGS) entry which is preliminary data.</text>
</comment>
<evidence type="ECO:0000256" key="1">
    <source>
        <dbReference type="SAM" id="MobiDB-lite"/>
    </source>
</evidence>
<evidence type="ECO:0000313" key="2">
    <source>
        <dbReference type="EMBL" id="KAK8373102.1"/>
    </source>
</evidence>
<accession>A0AAW0SFP0</accession>